<evidence type="ECO:0000313" key="11">
    <source>
        <dbReference type="EMBL" id="SBT03407.1"/>
    </source>
</evidence>
<protein>
    <recommendedName>
        <fullName evidence="8">LPS-assembly protein LptD</fullName>
    </recommendedName>
</protein>
<keyword evidence="3" id="KW-0808">Transferase</keyword>
<keyword evidence="4 8" id="KW-0732">Signal</keyword>
<evidence type="ECO:0000313" key="12">
    <source>
        <dbReference type="Proteomes" id="UP000199600"/>
    </source>
</evidence>
<dbReference type="Gene3D" id="2.40.160.20">
    <property type="match status" value="1"/>
</dbReference>
<proteinExistence type="inferred from homology"/>
<feature type="compositionally biased region" description="Polar residues" evidence="9">
    <location>
        <begin position="110"/>
        <end position="123"/>
    </location>
</feature>
<dbReference type="InterPro" id="IPR020889">
    <property type="entry name" value="LipoPS_assembly_LptD"/>
</dbReference>
<evidence type="ECO:0000256" key="7">
    <source>
        <dbReference type="ARBA" id="ARBA00023315"/>
    </source>
</evidence>
<dbReference type="InterPro" id="IPR007543">
    <property type="entry name" value="LptD_C"/>
</dbReference>
<dbReference type="EMBL" id="FLQY01000009">
    <property type="protein sequence ID" value="SBT03407.1"/>
    <property type="molecule type" value="Genomic_DNA"/>
</dbReference>
<evidence type="ECO:0000256" key="9">
    <source>
        <dbReference type="SAM" id="MobiDB-lite"/>
    </source>
</evidence>
<name>A0A1A8XGC5_9RHOO</name>
<accession>A0A1A8XGC5</accession>
<comment type="similarity">
    <text evidence="8">Belongs to the LptD family.</text>
</comment>
<comment type="caution">
    <text evidence="8">Lacks conserved residue(s) required for the propagation of feature annotation.</text>
</comment>
<evidence type="ECO:0000256" key="4">
    <source>
        <dbReference type="ARBA" id="ARBA00022729"/>
    </source>
</evidence>
<reference evidence="11 12" key="1">
    <citation type="submission" date="2016-06" db="EMBL/GenBank/DDBJ databases">
        <authorList>
            <person name="Kjaerup R.B."/>
            <person name="Dalgaard T.S."/>
            <person name="Juul-Madsen H.R."/>
        </authorList>
    </citation>
    <scope>NUCLEOTIDE SEQUENCE [LARGE SCALE GENOMIC DNA]</scope>
    <source>
        <strain evidence="11">2</strain>
    </source>
</reference>
<keyword evidence="7" id="KW-0012">Acyltransferase</keyword>
<dbReference type="HAMAP" id="MF_01411">
    <property type="entry name" value="LPS_assembly_LptD"/>
    <property type="match status" value="1"/>
</dbReference>
<dbReference type="PANTHER" id="PTHR30189:SF1">
    <property type="entry name" value="LPS-ASSEMBLY PROTEIN LPTD"/>
    <property type="match status" value="1"/>
</dbReference>
<keyword evidence="12" id="KW-1185">Reference proteome</keyword>
<dbReference type="PANTHER" id="PTHR30189">
    <property type="entry name" value="LPS-ASSEMBLY PROTEIN"/>
    <property type="match status" value="1"/>
</dbReference>
<evidence type="ECO:0000256" key="3">
    <source>
        <dbReference type="ARBA" id="ARBA00022679"/>
    </source>
</evidence>
<evidence type="ECO:0000259" key="10">
    <source>
        <dbReference type="Pfam" id="PF04453"/>
    </source>
</evidence>
<evidence type="ECO:0000256" key="8">
    <source>
        <dbReference type="HAMAP-Rule" id="MF_01411"/>
    </source>
</evidence>
<keyword evidence="5 8" id="KW-0472">Membrane</keyword>
<dbReference type="GO" id="GO:1990351">
    <property type="term" value="C:transporter complex"/>
    <property type="evidence" value="ECO:0007669"/>
    <property type="project" value="TreeGrafter"/>
</dbReference>
<dbReference type="Gene3D" id="2.60.450.10">
    <property type="entry name" value="Lipopolysaccharide (LPS) transport protein A like domain"/>
    <property type="match status" value="1"/>
</dbReference>
<dbReference type="InterPro" id="IPR011250">
    <property type="entry name" value="OMP/PagP_B-barrel"/>
</dbReference>
<comment type="subcellular location">
    <subcellularLocation>
        <location evidence="1 8">Cell outer membrane</location>
    </subcellularLocation>
</comment>
<organism evidence="11 12">
    <name type="scientific">Candidatus Propionivibrio aalborgensis</name>
    <dbReference type="NCBI Taxonomy" id="1860101"/>
    <lineage>
        <taxon>Bacteria</taxon>
        <taxon>Pseudomonadati</taxon>
        <taxon>Pseudomonadota</taxon>
        <taxon>Betaproteobacteria</taxon>
        <taxon>Rhodocyclales</taxon>
        <taxon>Rhodocyclaceae</taxon>
        <taxon>Propionivibrio</taxon>
    </lineage>
</organism>
<dbReference type="GO" id="GO:0043165">
    <property type="term" value="P:Gram-negative-bacterium-type cell outer membrane assembly"/>
    <property type="evidence" value="ECO:0007669"/>
    <property type="project" value="UniProtKB-UniRule"/>
</dbReference>
<dbReference type="GO" id="GO:0016746">
    <property type="term" value="F:acyltransferase activity"/>
    <property type="evidence" value="ECO:0007669"/>
    <property type="project" value="UniProtKB-KW"/>
</dbReference>
<dbReference type="InterPro" id="IPR050218">
    <property type="entry name" value="LptD"/>
</dbReference>
<keyword evidence="6 8" id="KW-0998">Cell outer membrane</keyword>
<comment type="function">
    <text evidence="8">Together with LptE, is involved in the assembly of lipopolysaccharide (LPS) at the surface of the outer membrane.</text>
</comment>
<gene>
    <name evidence="8 11" type="primary">lptD</name>
    <name evidence="11" type="ORF">PROAA_1060001</name>
</gene>
<dbReference type="Pfam" id="PF07017">
    <property type="entry name" value="PagP"/>
    <property type="match status" value="1"/>
</dbReference>
<feature type="region of interest" description="Disordered" evidence="9">
    <location>
        <begin position="103"/>
        <end position="185"/>
    </location>
</feature>
<sequence length="975" mass="108748">MAFQDSHFKPSYTGGYQWKAIWRPAEDVRLGLGYLAGLMSRSDILSYVPFPIVFPVASVAYKNFSLEGTYIPPGGDNAGNVLFIWAKWEMGKTGEAIGTPAQPAPPTPTEMANASFGPSTPVTRQRVPYGPVLEPGSTPRLVSSSETVPPVVRATGRRDEEEVPDPLPSLVLQPSRSMVTPPKDSAVSRPVFLSAYRMGGDIDREFNAEGEAELRKIGTVVNADRLTYWPIDDEIEAEGNARLEQGEDLITGPKMRLKLEDQVGFFEQPSYTIKRQPSSGGKAKAETESTALSAEQQDEDSWLTSGFASPQVLDIKPGQTSFDYSKQSPRRATVARGEADRIDFEGENQVRMTNATYTTCEPGNDDWYAKAGSLKLDYDREVAEGTDGTVYFLGTPILYSPWLSFSLNNQRKSGFLAPTFGTSSNRGIELAMPYYWNIAPNMDATIAPRVMTKRGVQLNNEFRYLNTAFGGTYRGELHAEVLPNDRERNGENRYGYSVQHNQAMANGFSGVINYGRVSDDDYFTDLSSQISHTSQVNILQQGVLSYGGGGWWNATANFQQYQTLQPDPENPTLYPYQLLPQFTVTARRPDLYMTDTSFFGQYTNFTIKERIQNVDGVPTLYPDGQRTVLYPQVALPYVTPGWYVTPKIGVNVRHYELSGQAAGTPGSINTTLPIFSIDSGMTFERPSNWFGRDYTQTLEPRLFYVNIPYKNQEQIPIFDSGLADFNFAQIFSENQFSGWDRINNANQLTAAMTTRLIEPSSGNEIMRAMFGQRFYFTRNKVELNASTSTPTEDQSWQKSDVLAAFSGQILPKVYADAAWQYNLNDRQVNRFSMGGHYRPEPGKVFNAAYRYNRDPNAPIDQVDFSGQWPLTGRWTAVGRFNFSFKDDATNTSTATQNGRLIESIAGLEYNGGCWVVRGVAQQIALTQDKTSTGFFIQLELNDFSRIGSNPLNLLKRNIQGYSLINQPAADPVFGE</sequence>
<dbReference type="Pfam" id="PF04453">
    <property type="entry name" value="LptD"/>
    <property type="match status" value="1"/>
</dbReference>
<dbReference type="InterPro" id="IPR009746">
    <property type="entry name" value="LipidA_acyl_PagP"/>
</dbReference>
<comment type="similarity">
    <text evidence="2">Belongs to the lipid A palmitoyltransferase family.</text>
</comment>
<dbReference type="GO" id="GO:0009279">
    <property type="term" value="C:cell outer membrane"/>
    <property type="evidence" value="ECO:0007669"/>
    <property type="project" value="UniProtKB-SubCell"/>
</dbReference>
<feature type="region of interest" description="Disordered" evidence="9">
    <location>
        <begin position="272"/>
        <end position="301"/>
    </location>
</feature>
<dbReference type="Proteomes" id="UP000199600">
    <property type="component" value="Unassembled WGS sequence"/>
</dbReference>
<feature type="domain" description="LptD C-terminal" evidence="10">
    <location>
        <begin position="492"/>
        <end position="874"/>
    </location>
</feature>
<dbReference type="AlphaFoldDB" id="A0A1A8XGC5"/>
<evidence type="ECO:0000256" key="2">
    <source>
        <dbReference type="ARBA" id="ARBA00006368"/>
    </source>
</evidence>
<dbReference type="SUPFAM" id="SSF56925">
    <property type="entry name" value="OMPA-like"/>
    <property type="match status" value="1"/>
</dbReference>
<evidence type="ECO:0000256" key="1">
    <source>
        <dbReference type="ARBA" id="ARBA00004442"/>
    </source>
</evidence>
<dbReference type="GO" id="GO:0015920">
    <property type="term" value="P:lipopolysaccharide transport"/>
    <property type="evidence" value="ECO:0007669"/>
    <property type="project" value="InterPro"/>
</dbReference>
<evidence type="ECO:0000256" key="6">
    <source>
        <dbReference type="ARBA" id="ARBA00023237"/>
    </source>
</evidence>
<evidence type="ECO:0000256" key="5">
    <source>
        <dbReference type="ARBA" id="ARBA00023136"/>
    </source>
</evidence>
<comment type="subunit">
    <text evidence="8">Component of the lipopolysaccharide transport and assembly complex. Interacts with LptE and LptA.</text>
</comment>